<keyword evidence="1" id="KW-0802">TPR repeat</keyword>
<dbReference type="Proteomes" id="UP000249082">
    <property type="component" value="Unassembled WGS sequence"/>
</dbReference>
<dbReference type="InterPro" id="IPR011990">
    <property type="entry name" value="TPR-like_helical_dom_sf"/>
</dbReference>
<evidence type="ECO:0000256" key="2">
    <source>
        <dbReference type="SAM" id="SignalP"/>
    </source>
</evidence>
<dbReference type="Gene3D" id="1.25.40.10">
    <property type="entry name" value="Tetratricopeptide repeat domain"/>
    <property type="match status" value="1"/>
</dbReference>
<name>A0A2W5NTW4_9SPHN</name>
<keyword evidence="2" id="KW-0732">Signal</keyword>
<sequence length="124" mass="12838">MSLTVLAATLLLSQSAVTAAPATPLNDRIDVAYTELSTGNAEAAVRKLESGSAAKSEDPATLINLGAAYAANGQTEKALATYRAAVASSDRYDLQLADGSWVDSRAAARLALNNLLRTTARASR</sequence>
<feature type="signal peptide" evidence="2">
    <location>
        <begin position="1"/>
        <end position="19"/>
    </location>
</feature>
<feature type="repeat" description="TPR" evidence="1">
    <location>
        <begin position="59"/>
        <end position="92"/>
    </location>
</feature>
<gene>
    <name evidence="3" type="ORF">DI555_02535</name>
</gene>
<feature type="chain" id="PRO_5015904158" evidence="2">
    <location>
        <begin position="20"/>
        <end position="124"/>
    </location>
</feature>
<accession>A0A2W5NTW4</accession>
<evidence type="ECO:0000256" key="1">
    <source>
        <dbReference type="PROSITE-ProRule" id="PRU00339"/>
    </source>
</evidence>
<evidence type="ECO:0000313" key="4">
    <source>
        <dbReference type="Proteomes" id="UP000249082"/>
    </source>
</evidence>
<reference evidence="3 4" key="1">
    <citation type="submission" date="2017-08" db="EMBL/GenBank/DDBJ databases">
        <title>Infants hospitalized years apart are colonized by the same room-sourced microbial strains.</title>
        <authorList>
            <person name="Brooks B."/>
            <person name="Olm M.R."/>
            <person name="Firek B.A."/>
            <person name="Baker R."/>
            <person name="Thomas B.C."/>
            <person name="Morowitz M.J."/>
            <person name="Banfield J.F."/>
        </authorList>
    </citation>
    <scope>NUCLEOTIDE SEQUENCE [LARGE SCALE GENOMIC DNA]</scope>
    <source>
        <strain evidence="3">S2_005_002_R2_33</strain>
    </source>
</reference>
<proteinExistence type="predicted"/>
<dbReference type="EMBL" id="QFPX01000002">
    <property type="protein sequence ID" value="PZQ57021.1"/>
    <property type="molecule type" value="Genomic_DNA"/>
</dbReference>
<comment type="caution">
    <text evidence="3">The sequence shown here is derived from an EMBL/GenBank/DDBJ whole genome shotgun (WGS) entry which is preliminary data.</text>
</comment>
<protein>
    <submittedName>
        <fullName evidence="3">Uncharacterized protein</fullName>
    </submittedName>
</protein>
<dbReference type="AlphaFoldDB" id="A0A2W5NTW4"/>
<dbReference type="SUPFAM" id="SSF48452">
    <property type="entry name" value="TPR-like"/>
    <property type="match status" value="1"/>
</dbReference>
<dbReference type="PROSITE" id="PS50005">
    <property type="entry name" value="TPR"/>
    <property type="match status" value="1"/>
</dbReference>
<organism evidence="3 4">
    <name type="scientific">Novosphingobium pentaromativorans</name>
    <dbReference type="NCBI Taxonomy" id="205844"/>
    <lineage>
        <taxon>Bacteria</taxon>
        <taxon>Pseudomonadati</taxon>
        <taxon>Pseudomonadota</taxon>
        <taxon>Alphaproteobacteria</taxon>
        <taxon>Sphingomonadales</taxon>
        <taxon>Sphingomonadaceae</taxon>
        <taxon>Novosphingobium</taxon>
    </lineage>
</organism>
<evidence type="ECO:0000313" key="3">
    <source>
        <dbReference type="EMBL" id="PZQ57021.1"/>
    </source>
</evidence>
<dbReference type="InterPro" id="IPR019734">
    <property type="entry name" value="TPR_rpt"/>
</dbReference>